<dbReference type="Proteomes" id="UP000244092">
    <property type="component" value="Unassembled WGS sequence"/>
</dbReference>
<dbReference type="GeneID" id="72437024"/>
<dbReference type="RefSeq" id="WP_025046795.1">
    <property type="nucleotide sequence ID" value="NZ_CANMAK010000004.1"/>
</dbReference>
<evidence type="ECO:0000313" key="5">
    <source>
        <dbReference type="Proteomes" id="UP000244092"/>
    </source>
</evidence>
<dbReference type="EMBL" id="JEMU01000011">
    <property type="protein sequence ID" value="KAJ02451.1"/>
    <property type="molecule type" value="Genomic_DNA"/>
</dbReference>
<dbReference type="STRING" id="83219.PM02_13280"/>
<dbReference type="Proteomes" id="UP000027337">
    <property type="component" value="Unassembled WGS sequence"/>
</dbReference>
<reference evidence="3 5" key="2">
    <citation type="submission" date="2018-04" db="EMBL/GenBank/DDBJ databases">
        <title>Genomic Encyclopedia of Archaeal and Bacterial Type Strains, Phase II (KMG-II): from individual species to whole genera.</title>
        <authorList>
            <person name="Goeker M."/>
        </authorList>
    </citation>
    <scope>NUCLEOTIDE SEQUENCE [LARGE SCALE GENOMIC DNA]</scope>
    <source>
        <strain evidence="3 5">DSM 12244</strain>
    </source>
</reference>
<dbReference type="InterPro" id="IPR003033">
    <property type="entry name" value="SCP2_sterol-bd_dom"/>
</dbReference>
<dbReference type="Pfam" id="PF02036">
    <property type="entry name" value="SCP2"/>
    <property type="match status" value="1"/>
</dbReference>
<dbReference type="EMBL" id="QBKU01000011">
    <property type="protein sequence ID" value="PTX72322.1"/>
    <property type="molecule type" value="Genomic_DNA"/>
</dbReference>
<dbReference type="AlphaFoldDB" id="A0A061SL60"/>
<dbReference type="SUPFAM" id="SSF55718">
    <property type="entry name" value="SCP-like"/>
    <property type="match status" value="1"/>
</dbReference>
<dbReference type="eggNOG" id="COG3255">
    <property type="taxonomic scope" value="Bacteria"/>
</dbReference>
<reference evidence="2 4" key="1">
    <citation type="journal article" date="2014" name="Genome Announc.">
        <title>Draft Genome Sequences of Two Isolates of the Roseobacter Group, Sulfitobacter sp. Strains 3SOLIMAR09 and 1FIGIMAR09, from Harbors of Mallorca Island (Mediterranean Sea).</title>
        <authorList>
            <person name="Mas-Llado M."/>
            <person name="Pina-Villalonga J.M."/>
            <person name="Brunet-Galmes I."/>
            <person name="Nogales B."/>
            <person name="Bosch R."/>
        </authorList>
    </citation>
    <scope>NUCLEOTIDE SEQUENCE [LARGE SCALE GENOMIC DNA]</scope>
    <source>
        <strain evidence="2 4">1FIGIMAR09</strain>
    </source>
</reference>
<name>A0A061SL60_9RHOB</name>
<evidence type="ECO:0000313" key="3">
    <source>
        <dbReference type="EMBL" id="PTX72322.1"/>
    </source>
</evidence>
<gene>
    <name evidence="3" type="ORF">C8N31_11133</name>
    <name evidence="2" type="ORF">PM02_13280</name>
</gene>
<dbReference type="InterPro" id="IPR036527">
    <property type="entry name" value="SCP2_sterol-bd_dom_sf"/>
</dbReference>
<evidence type="ECO:0000313" key="4">
    <source>
        <dbReference type="Proteomes" id="UP000027337"/>
    </source>
</evidence>
<protein>
    <submittedName>
        <fullName evidence="3">SCP-2 sterol transfer family protein</fullName>
    </submittedName>
    <submittedName>
        <fullName evidence="2">Sterol carrier family protein</fullName>
    </submittedName>
</protein>
<evidence type="ECO:0000259" key="1">
    <source>
        <dbReference type="Pfam" id="PF02036"/>
    </source>
</evidence>
<accession>A0A061SL60</accession>
<proteinExistence type="predicted"/>
<dbReference type="Gene3D" id="3.30.1050.10">
    <property type="entry name" value="SCP2 sterol-binding domain"/>
    <property type="match status" value="1"/>
</dbReference>
<organism evidence="2 4">
    <name type="scientific">Sulfitobacter mediterraneus</name>
    <dbReference type="NCBI Taxonomy" id="83219"/>
    <lineage>
        <taxon>Bacteria</taxon>
        <taxon>Pseudomonadati</taxon>
        <taxon>Pseudomonadota</taxon>
        <taxon>Alphaproteobacteria</taxon>
        <taxon>Rhodobacterales</taxon>
        <taxon>Roseobacteraceae</taxon>
        <taxon>Sulfitobacter</taxon>
    </lineage>
</organism>
<dbReference type="OrthoDB" id="9809312at2"/>
<comment type="caution">
    <text evidence="2">The sequence shown here is derived from an EMBL/GenBank/DDBJ whole genome shotgun (WGS) entry which is preliminary data.</text>
</comment>
<sequence length="96" mass="9795">MSDIVNEAVTALNAKMADAGFDGTAKFDIEGEGAVMIDGSGARAADEDADVTLSADAETFRGILEGDTNPTSAFMTGKLKVDGDMGMAMKLASVLS</sequence>
<evidence type="ECO:0000313" key="2">
    <source>
        <dbReference type="EMBL" id="KAJ02451.1"/>
    </source>
</evidence>
<feature type="domain" description="SCP2" evidence="1">
    <location>
        <begin position="20"/>
        <end position="95"/>
    </location>
</feature>
<keyword evidence="4" id="KW-1185">Reference proteome</keyword>